<accession>A0A1F6AVM5</accession>
<dbReference type="GO" id="GO:0003677">
    <property type="term" value="F:DNA binding"/>
    <property type="evidence" value="ECO:0007669"/>
    <property type="project" value="InterPro"/>
</dbReference>
<keyword evidence="4" id="KW-0235">DNA replication</keyword>
<keyword evidence="5" id="KW-0239">DNA-directed DNA polymerase</keyword>
<dbReference type="AlphaFoldDB" id="A0A1F6AVM5"/>
<sequence length="231" mass="25453">MLILLHGDHTVASRLELTRRIEEAKKHEKEVRLLDGKTSDALTLTQAVESFSLFGGTVLVVIEGLLTKLGKKEKQVTPLTDILKRSADTTDIILWEGKEIGKTLTALLGSKTSVQLFKTPVVLFQLLDGLAPGKAASLVSLFRQALVRDAAELVFALLVRRIRQLIQLRGGVTPEGLQGWQAGRLTSQAKLFTMDRLLAMEKQLLAIDVSIKTGSSPFSLTQHLELFFIDL</sequence>
<dbReference type="Gene3D" id="3.40.50.300">
    <property type="entry name" value="P-loop containing nucleotide triphosphate hydrolases"/>
    <property type="match status" value="1"/>
</dbReference>
<evidence type="ECO:0000256" key="6">
    <source>
        <dbReference type="ARBA" id="ARBA00034754"/>
    </source>
</evidence>
<dbReference type="STRING" id="1798396.A2973_03505"/>
<organism evidence="8 9">
    <name type="scientific">Candidatus Gottesmanbacteria bacterium RIFCSPLOWO2_01_FULL_49_10</name>
    <dbReference type="NCBI Taxonomy" id="1798396"/>
    <lineage>
        <taxon>Bacteria</taxon>
        <taxon>Candidatus Gottesmaniibacteriota</taxon>
    </lineage>
</organism>
<gene>
    <name evidence="8" type="ORF">A2973_03505</name>
</gene>
<dbReference type="GO" id="GO:0009360">
    <property type="term" value="C:DNA polymerase III complex"/>
    <property type="evidence" value="ECO:0007669"/>
    <property type="project" value="TreeGrafter"/>
</dbReference>
<comment type="similarity">
    <text evidence="6">Belongs to the DNA polymerase HolA subunit family.</text>
</comment>
<dbReference type="EC" id="2.7.7.7" evidence="1"/>
<comment type="catalytic activity">
    <reaction evidence="7">
        <text>DNA(n) + a 2'-deoxyribonucleoside 5'-triphosphate = DNA(n+1) + diphosphate</text>
        <dbReference type="Rhea" id="RHEA:22508"/>
        <dbReference type="Rhea" id="RHEA-COMP:17339"/>
        <dbReference type="Rhea" id="RHEA-COMP:17340"/>
        <dbReference type="ChEBI" id="CHEBI:33019"/>
        <dbReference type="ChEBI" id="CHEBI:61560"/>
        <dbReference type="ChEBI" id="CHEBI:173112"/>
        <dbReference type="EC" id="2.7.7.7"/>
    </reaction>
</comment>
<dbReference type="PANTHER" id="PTHR34388:SF1">
    <property type="entry name" value="DNA POLYMERASE III SUBUNIT DELTA"/>
    <property type="match status" value="1"/>
</dbReference>
<dbReference type="PANTHER" id="PTHR34388">
    <property type="entry name" value="DNA POLYMERASE III SUBUNIT DELTA"/>
    <property type="match status" value="1"/>
</dbReference>
<protein>
    <recommendedName>
        <fullName evidence="1">DNA-directed DNA polymerase</fullName>
        <ecNumber evidence="1">2.7.7.7</ecNumber>
    </recommendedName>
</protein>
<dbReference type="EMBL" id="MFJZ01000072">
    <property type="protein sequence ID" value="OGG28765.1"/>
    <property type="molecule type" value="Genomic_DNA"/>
</dbReference>
<dbReference type="InterPro" id="IPR027417">
    <property type="entry name" value="P-loop_NTPase"/>
</dbReference>
<reference evidence="8 9" key="1">
    <citation type="journal article" date="2016" name="Nat. Commun.">
        <title>Thousands of microbial genomes shed light on interconnected biogeochemical processes in an aquifer system.</title>
        <authorList>
            <person name="Anantharaman K."/>
            <person name="Brown C.T."/>
            <person name="Hug L.A."/>
            <person name="Sharon I."/>
            <person name="Castelle C.J."/>
            <person name="Probst A.J."/>
            <person name="Thomas B.C."/>
            <person name="Singh A."/>
            <person name="Wilkins M.J."/>
            <person name="Karaoz U."/>
            <person name="Brodie E.L."/>
            <person name="Williams K.H."/>
            <person name="Hubbard S.S."/>
            <person name="Banfield J.F."/>
        </authorList>
    </citation>
    <scope>NUCLEOTIDE SEQUENCE [LARGE SCALE GENOMIC DNA]</scope>
</reference>
<evidence type="ECO:0000256" key="4">
    <source>
        <dbReference type="ARBA" id="ARBA00022705"/>
    </source>
</evidence>
<proteinExistence type="inferred from homology"/>
<dbReference type="Gene3D" id="1.20.272.10">
    <property type="match status" value="1"/>
</dbReference>
<evidence type="ECO:0000256" key="7">
    <source>
        <dbReference type="ARBA" id="ARBA00049244"/>
    </source>
</evidence>
<evidence type="ECO:0000256" key="2">
    <source>
        <dbReference type="ARBA" id="ARBA00022679"/>
    </source>
</evidence>
<dbReference type="InterPro" id="IPR005790">
    <property type="entry name" value="DNA_polIII_delta"/>
</dbReference>
<keyword evidence="3" id="KW-0548">Nucleotidyltransferase</keyword>
<evidence type="ECO:0000313" key="8">
    <source>
        <dbReference type="EMBL" id="OGG28765.1"/>
    </source>
</evidence>
<name>A0A1F6AVM5_9BACT</name>
<comment type="caution">
    <text evidence="8">The sequence shown here is derived from an EMBL/GenBank/DDBJ whole genome shotgun (WGS) entry which is preliminary data.</text>
</comment>
<dbReference type="InterPro" id="IPR008921">
    <property type="entry name" value="DNA_pol3_clamp-load_cplx_C"/>
</dbReference>
<evidence type="ECO:0000256" key="1">
    <source>
        <dbReference type="ARBA" id="ARBA00012417"/>
    </source>
</evidence>
<dbReference type="GO" id="GO:0003887">
    <property type="term" value="F:DNA-directed DNA polymerase activity"/>
    <property type="evidence" value="ECO:0007669"/>
    <property type="project" value="UniProtKB-KW"/>
</dbReference>
<evidence type="ECO:0000256" key="5">
    <source>
        <dbReference type="ARBA" id="ARBA00022932"/>
    </source>
</evidence>
<dbReference type="GO" id="GO:0006261">
    <property type="term" value="P:DNA-templated DNA replication"/>
    <property type="evidence" value="ECO:0007669"/>
    <property type="project" value="TreeGrafter"/>
</dbReference>
<dbReference type="Proteomes" id="UP000176409">
    <property type="component" value="Unassembled WGS sequence"/>
</dbReference>
<evidence type="ECO:0000313" key="9">
    <source>
        <dbReference type="Proteomes" id="UP000176409"/>
    </source>
</evidence>
<dbReference type="SUPFAM" id="SSF48019">
    <property type="entry name" value="post-AAA+ oligomerization domain-like"/>
    <property type="match status" value="1"/>
</dbReference>
<keyword evidence="2" id="KW-0808">Transferase</keyword>
<evidence type="ECO:0000256" key="3">
    <source>
        <dbReference type="ARBA" id="ARBA00022695"/>
    </source>
</evidence>